<evidence type="ECO:0000256" key="1">
    <source>
        <dbReference type="SAM" id="MobiDB-lite"/>
    </source>
</evidence>
<feature type="compositionally biased region" description="Low complexity" evidence="1">
    <location>
        <begin position="617"/>
        <end position="634"/>
    </location>
</feature>
<sequence length="680" mass="70847">MIDAFEIGVSMTLADGVTAGLRGIMHMMDAFNGQLDRAHGGLSLMHVAAMGLGAAVVGGGALRELQKITEEAAKLSNAQLNLKLAGVGQGDIDKLTRQAWDVSLRNRDTTAVDVLHTAGEMRSQFQKTNDLQAALPAVMDFITANRQFGDGNPEGMARDAVKAAELRGHLWGADGQVDVASLKAELDAQHRMMVFTGGKIGPAQFRQIFAQAGTAATHGLSLDAAYAEAGEFANSGVSADRTGTILSSLNQQFRGGQMTGEKLANLIKAGIIDGNAVTWNAQHTHGTFDPNRALKNYSLLQSDPFAFMKWVLEQSANALHSSPDLVDYQTFGRATTQRGAADAQANWAALANAAANSKRVEGSAQSADDIRAGSYENVHGQMLAQWRNLQTALGGPGVPVLLSTMRGITDALETATRWALGHQDTVSAILKWTAIGSVTLIISGAITALIAGASLLGPVLVPLVAICAALYAVKETLGKNSDQIFRSFFHTIADDGAKAAAWLKTLTPYITLFGSVIVELGGDLLQFAGGATQAKSDASAALHAFVSALGWLVHSVAGLADSLLGTHISDGLLKADLEHQRLLHPGSQRTGESAADFFARRVRDHLDINGEPMPARSVPSAGQSSGSGSSPSNPAYVHLVNPGAVGASVGSGLTRAVSRPPAGGAGANISSVPSYPGMSN</sequence>
<gene>
    <name evidence="2" type="ORF">FHR90_003254</name>
    <name evidence="3" type="ORF">HUK83_03200</name>
</gene>
<evidence type="ECO:0008006" key="6">
    <source>
        <dbReference type="Google" id="ProtNLM"/>
    </source>
</evidence>
<dbReference type="RefSeq" id="WP_176622069.1">
    <property type="nucleotide sequence ID" value="NZ_JABXXQ010000029.1"/>
</dbReference>
<reference evidence="3 5" key="1">
    <citation type="submission" date="2020-06" db="EMBL/GenBank/DDBJ databases">
        <title>Description of novel acetic acid bacteria.</title>
        <authorList>
            <person name="Sombolestani A."/>
        </authorList>
    </citation>
    <scope>NUCLEOTIDE SEQUENCE [LARGE SCALE GENOMIC DNA]</scope>
    <source>
        <strain evidence="3 5">LMG 26838</strain>
    </source>
</reference>
<evidence type="ECO:0000313" key="3">
    <source>
        <dbReference type="EMBL" id="NVN29347.1"/>
    </source>
</evidence>
<organism evidence="2 4">
    <name type="scientific">Endobacter medicaginis</name>
    <dbReference type="NCBI Taxonomy" id="1181271"/>
    <lineage>
        <taxon>Bacteria</taxon>
        <taxon>Pseudomonadati</taxon>
        <taxon>Pseudomonadota</taxon>
        <taxon>Alphaproteobacteria</taxon>
        <taxon>Acetobacterales</taxon>
        <taxon>Acetobacteraceae</taxon>
        <taxon>Endobacter</taxon>
    </lineage>
</organism>
<dbReference type="EMBL" id="JABXXQ010000029">
    <property type="protein sequence ID" value="NVN29347.1"/>
    <property type="molecule type" value="Genomic_DNA"/>
</dbReference>
<evidence type="ECO:0000313" key="4">
    <source>
        <dbReference type="Proteomes" id="UP000557688"/>
    </source>
</evidence>
<proteinExistence type="predicted"/>
<reference evidence="2 4" key="2">
    <citation type="submission" date="2020-08" db="EMBL/GenBank/DDBJ databases">
        <title>Genomic Encyclopedia of Type Strains, Phase III (KMG-III): the genomes of soil and plant-associated and newly described type strains.</title>
        <authorList>
            <person name="Whitman W."/>
        </authorList>
    </citation>
    <scope>NUCLEOTIDE SEQUENCE [LARGE SCALE GENOMIC DNA]</scope>
    <source>
        <strain evidence="2 4">CECT 8088</strain>
    </source>
</reference>
<dbReference type="Proteomes" id="UP000557688">
    <property type="component" value="Unassembled WGS sequence"/>
</dbReference>
<protein>
    <recommendedName>
        <fullName evidence="6">Phage tail tape measure protein</fullName>
    </recommendedName>
</protein>
<feature type="region of interest" description="Disordered" evidence="1">
    <location>
        <begin position="649"/>
        <end position="680"/>
    </location>
</feature>
<evidence type="ECO:0000313" key="5">
    <source>
        <dbReference type="Proteomes" id="UP000565205"/>
    </source>
</evidence>
<comment type="caution">
    <text evidence="2">The sequence shown here is derived from an EMBL/GenBank/DDBJ whole genome shotgun (WGS) entry which is preliminary data.</text>
</comment>
<feature type="compositionally biased region" description="Polar residues" evidence="1">
    <location>
        <begin position="668"/>
        <end position="680"/>
    </location>
</feature>
<accession>A0A839V791</accession>
<evidence type="ECO:0000313" key="2">
    <source>
        <dbReference type="EMBL" id="MBB3175399.1"/>
    </source>
</evidence>
<name>A0A839V791_9PROT</name>
<feature type="region of interest" description="Disordered" evidence="1">
    <location>
        <begin position="608"/>
        <end position="636"/>
    </location>
</feature>
<keyword evidence="4" id="KW-1185">Reference proteome</keyword>
<dbReference type="Proteomes" id="UP000565205">
    <property type="component" value="Unassembled WGS sequence"/>
</dbReference>
<dbReference type="AlphaFoldDB" id="A0A839V791"/>
<dbReference type="EMBL" id="JACHXV010000029">
    <property type="protein sequence ID" value="MBB3175399.1"/>
    <property type="molecule type" value="Genomic_DNA"/>
</dbReference>